<gene>
    <name evidence="3" type="ORF">F5891DRAFT_1191070</name>
</gene>
<protein>
    <submittedName>
        <fullName evidence="3">Uncharacterized protein</fullName>
    </submittedName>
</protein>
<feature type="transmembrane region" description="Helical" evidence="2">
    <location>
        <begin position="34"/>
        <end position="55"/>
    </location>
</feature>
<keyword evidence="4" id="KW-1185">Reference proteome</keyword>
<dbReference type="RefSeq" id="XP_041223961.1">
    <property type="nucleotide sequence ID" value="XM_041367411.1"/>
</dbReference>
<dbReference type="EMBL" id="JABBWK010000040">
    <property type="protein sequence ID" value="KAG1898385.1"/>
    <property type="molecule type" value="Genomic_DNA"/>
</dbReference>
<name>A0AAD4E2K8_9AGAM</name>
<evidence type="ECO:0000256" key="2">
    <source>
        <dbReference type="SAM" id="Phobius"/>
    </source>
</evidence>
<comment type="caution">
    <text evidence="3">The sequence shown here is derived from an EMBL/GenBank/DDBJ whole genome shotgun (WGS) entry which is preliminary data.</text>
</comment>
<evidence type="ECO:0000313" key="3">
    <source>
        <dbReference type="EMBL" id="KAG1898385.1"/>
    </source>
</evidence>
<feature type="region of interest" description="Disordered" evidence="1">
    <location>
        <begin position="59"/>
        <end position="88"/>
    </location>
</feature>
<organism evidence="3 4">
    <name type="scientific">Suillus fuscotomentosus</name>
    <dbReference type="NCBI Taxonomy" id="1912939"/>
    <lineage>
        <taxon>Eukaryota</taxon>
        <taxon>Fungi</taxon>
        <taxon>Dikarya</taxon>
        <taxon>Basidiomycota</taxon>
        <taxon>Agaricomycotina</taxon>
        <taxon>Agaricomycetes</taxon>
        <taxon>Agaricomycetidae</taxon>
        <taxon>Boletales</taxon>
        <taxon>Suillineae</taxon>
        <taxon>Suillaceae</taxon>
        <taxon>Suillus</taxon>
    </lineage>
</organism>
<keyword evidence="2" id="KW-0812">Transmembrane</keyword>
<keyword evidence="2" id="KW-0472">Membrane</keyword>
<dbReference type="Proteomes" id="UP001195769">
    <property type="component" value="Unassembled WGS sequence"/>
</dbReference>
<evidence type="ECO:0000313" key="4">
    <source>
        <dbReference type="Proteomes" id="UP001195769"/>
    </source>
</evidence>
<evidence type="ECO:0000256" key="1">
    <source>
        <dbReference type="SAM" id="MobiDB-lite"/>
    </source>
</evidence>
<dbReference type="AlphaFoldDB" id="A0AAD4E2K8"/>
<reference evidence="3" key="1">
    <citation type="journal article" date="2020" name="New Phytol.">
        <title>Comparative genomics reveals dynamic genome evolution in host specialist ectomycorrhizal fungi.</title>
        <authorList>
            <person name="Lofgren L.A."/>
            <person name="Nguyen N.H."/>
            <person name="Vilgalys R."/>
            <person name="Ruytinx J."/>
            <person name="Liao H.L."/>
            <person name="Branco S."/>
            <person name="Kuo A."/>
            <person name="LaButti K."/>
            <person name="Lipzen A."/>
            <person name="Andreopoulos W."/>
            <person name="Pangilinan J."/>
            <person name="Riley R."/>
            <person name="Hundley H."/>
            <person name="Na H."/>
            <person name="Barry K."/>
            <person name="Grigoriev I.V."/>
            <person name="Stajich J.E."/>
            <person name="Kennedy P.G."/>
        </authorList>
    </citation>
    <scope>NUCLEOTIDE SEQUENCE</scope>
    <source>
        <strain evidence="3">FC203</strain>
    </source>
</reference>
<accession>A0AAD4E2K8</accession>
<feature type="transmembrane region" description="Helical" evidence="2">
    <location>
        <begin position="9"/>
        <end position="28"/>
    </location>
</feature>
<feature type="compositionally biased region" description="Polar residues" evidence="1">
    <location>
        <begin position="75"/>
        <end position="84"/>
    </location>
</feature>
<keyword evidence="2" id="KW-1133">Transmembrane helix</keyword>
<sequence>MIIIYQRPTLLNLLGPIFVSTLFSFILHDHNITVALLVIGEAIYILFLVTLIPALGRDQPQQPQPSTPDPFQVPQVPSHSQMPTPDTGHFEVRDSRISRLIAGDTCSFITLDSQHPLPAPTLANRTPTHFLSLGHNHWPTFHSPAPTNSFLISPLADMHWAFAHGVRGVGNGMVELQPIICKLGRTRFEREPDLPERVR</sequence>
<proteinExistence type="predicted"/>
<dbReference type="GeneID" id="64661709"/>